<gene>
    <name evidence="1" type="ORF">SAMN05444392_11616</name>
</gene>
<dbReference type="RefSeq" id="WP_139279163.1">
    <property type="nucleotide sequence ID" value="NZ_FQVL01000016.1"/>
</dbReference>
<proteinExistence type="predicted"/>
<protein>
    <submittedName>
        <fullName evidence="1">Uncharacterized protein</fullName>
    </submittedName>
</protein>
<organism evidence="1 2">
    <name type="scientific">Seinonella peptonophila</name>
    <dbReference type="NCBI Taxonomy" id="112248"/>
    <lineage>
        <taxon>Bacteria</taxon>
        <taxon>Bacillati</taxon>
        <taxon>Bacillota</taxon>
        <taxon>Bacilli</taxon>
        <taxon>Bacillales</taxon>
        <taxon>Thermoactinomycetaceae</taxon>
        <taxon>Seinonella</taxon>
    </lineage>
</organism>
<name>A0A1M5AUW3_9BACL</name>
<dbReference type="Proteomes" id="UP000184476">
    <property type="component" value="Unassembled WGS sequence"/>
</dbReference>
<accession>A0A1M5AUW3</accession>
<sequence length="126" mass="14396">MMTESNRQTALLRAAKQELGRFFQMFADGVKGLTMPSKLIDLVWHGMQKTEAYTSFCLENCGTLVQHAPIKGVGTVSWVKDYENRFGSLHPVWFMNENGRLDEQAYSEYEASGNWHRASWDCGPKE</sequence>
<dbReference type="EMBL" id="FQVL01000016">
    <property type="protein sequence ID" value="SHF34013.1"/>
    <property type="molecule type" value="Genomic_DNA"/>
</dbReference>
<dbReference type="STRING" id="112248.SAMN05444392_11616"/>
<dbReference type="OrthoDB" id="2989740at2"/>
<evidence type="ECO:0000313" key="2">
    <source>
        <dbReference type="Proteomes" id="UP000184476"/>
    </source>
</evidence>
<keyword evidence="2" id="KW-1185">Reference proteome</keyword>
<reference evidence="1 2" key="1">
    <citation type="submission" date="2016-11" db="EMBL/GenBank/DDBJ databases">
        <authorList>
            <person name="Jaros S."/>
            <person name="Januszkiewicz K."/>
            <person name="Wedrychowicz H."/>
        </authorList>
    </citation>
    <scope>NUCLEOTIDE SEQUENCE [LARGE SCALE GENOMIC DNA]</scope>
    <source>
        <strain evidence="1 2">DSM 44666</strain>
    </source>
</reference>
<dbReference type="AlphaFoldDB" id="A0A1M5AUW3"/>
<evidence type="ECO:0000313" key="1">
    <source>
        <dbReference type="EMBL" id="SHF34013.1"/>
    </source>
</evidence>